<gene>
    <name evidence="2" type="ORF">B0H63DRAFT_452613</name>
</gene>
<keyword evidence="3" id="KW-1185">Reference proteome</keyword>
<accession>A0AAE0KF05</accession>
<dbReference type="Proteomes" id="UP001285441">
    <property type="component" value="Unassembled WGS sequence"/>
</dbReference>
<comment type="caution">
    <text evidence="2">The sequence shown here is derived from an EMBL/GenBank/DDBJ whole genome shotgun (WGS) entry which is preliminary data.</text>
</comment>
<protein>
    <submittedName>
        <fullName evidence="2">Uncharacterized protein</fullName>
    </submittedName>
</protein>
<dbReference type="EMBL" id="JAULSW010000007">
    <property type="protein sequence ID" value="KAK3374776.1"/>
    <property type="molecule type" value="Genomic_DNA"/>
</dbReference>
<reference evidence="2" key="2">
    <citation type="submission" date="2023-06" db="EMBL/GenBank/DDBJ databases">
        <authorList>
            <consortium name="Lawrence Berkeley National Laboratory"/>
            <person name="Haridas S."/>
            <person name="Hensen N."/>
            <person name="Bonometti L."/>
            <person name="Westerberg I."/>
            <person name="Brannstrom I.O."/>
            <person name="Guillou S."/>
            <person name="Cros-Aarteil S."/>
            <person name="Calhoun S."/>
            <person name="Kuo A."/>
            <person name="Mondo S."/>
            <person name="Pangilinan J."/>
            <person name="Riley R."/>
            <person name="LaButti K."/>
            <person name="Andreopoulos B."/>
            <person name="Lipzen A."/>
            <person name="Chen C."/>
            <person name="Yanf M."/>
            <person name="Daum C."/>
            <person name="Ng V."/>
            <person name="Clum A."/>
            <person name="Steindorff A."/>
            <person name="Ohm R."/>
            <person name="Martin F."/>
            <person name="Silar P."/>
            <person name="Natvig D."/>
            <person name="Lalanne C."/>
            <person name="Gautier V."/>
            <person name="Ament-velasquez S.L."/>
            <person name="Kruys A."/>
            <person name="Hutchinson M.I."/>
            <person name="Powell A.J."/>
            <person name="Barry K."/>
            <person name="Miller A.N."/>
            <person name="Grigoriev I.V."/>
            <person name="Debuchy R."/>
            <person name="Gladieux P."/>
            <person name="Thoren M.H."/>
            <person name="Johannesson H."/>
        </authorList>
    </citation>
    <scope>NUCLEOTIDE SEQUENCE</scope>
    <source>
        <strain evidence="2">CBS 232.78</strain>
    </source>
</reference>
<reference evidence="2" key="1">
    <citation type="journal article" date="2023" name="Mol. Phylogenet. Evol.">
        <title>Genome-scale phylogeny and comparative genomics of the fungal order Sordariales.</title>
        <authorList>
            <person name="Hensen N."/>
            <person name="Bonometti L."/>
            <person name="Westerberg I."/>
            <person name="Brannstrom I.O."/>
            <person name="Guillou S."/>
            <person name="Cros-Aarteil S."/>
            <person name="Calhoun S."/>
            <person name="Haridas S."/>
            <person name="Kuo A."/>
            <person name="Mondo S."/>
            <person name="Pangilinan J."/>
            <person name="Riley R."/>
            <person name="LaButti K."/>
            <person name="Andreopoulos B."/>
            <person name="Lipzen A."/>
            <person name="Chen C."/>
            <person name="Yan M."/>
            <person name="Daum C."/>
            <person name="Ng V."/>
            <person name="Clum A."/>
            <person name="Steindorff A."/>
            <person name="Ohm R.A."/>
            <person name="Martin F."/>
            <person name="Silar P."/>
            <person name="Natvig D.O."/>
            <person name="Lalanne C."/>
            <person name="Gautier V."/>
            <person name="Ament-Velasquez S.L."/>
            <person name="Kruys A."/>
            <person name="Hutchinson M.I."/>
            <person name="Powell A.J."/>
            <person name="Barry K."/>
            <person name="Miller A.N."/>
            <person name="Grigoriev I.V."/>
            <person name="Debuchy R."/>
            <person name="Gladieux P."/>
            <person name="Hiltunen Thoren M."/>
            <person name="Johannesson H."/>
        </authorList>
    </citation>
    <scope>NUCLEOTIDE SEQUENCE</scope>
    <source>
        <strain evidence="2">CBS 232.78</strain>
    </source>
</reference>
<proteinExistence type="predicted"/>
<evidence type="ECO:0000256" key="1">
    <source>
        <dbReference type="SAM" id="MobiDB-lite"/>
    </source>
</evidence>
<dbReference type="AlphaFoldDB" id="A0AAE0KF05"/>
<feature type="region of interest" description="Disordered" evidence="1">
    <location>
        <begin position="399"/>
        <end position="421"/>
    </location>
</feature>
<sequence length="421" mass="45776">MSTQNKNRHDKLYANCFKDLGKGHALFRTVLAKNMSPGTCGYFDHSGAWVKMFQVAEFPEPEPAPPEETTLTQLADAARSAESTARDFASRLFSFGSAPAADTTTTPDPVQAPDANANAEVNVALPTDTAAPLPPSSTLKPLNVEDEGLELESQIDHNDWGMKEAGEVSITLLQAAGGASVPTPTVPLSARFLAKLRKGNRVGAVLVTDGTVSYHQADPVGSFEEWMETNLKSILAGKHGSLVRKRGVWIVTRTYTAKRRAVAVMQTRDQSLTFNVDVEVPHIARVGPSAEWWRETVHKPGWESYSGPEDTDSEDAVLFMSGIYWKPNRVTSGFKKLWEQKTKNVLAAGHPLQPIVVETGVVELPDGSLGPLENIRITPFAVGEVDADDRVPRVECYDYEDAPSDIEGLDGENSDTEESDG</sequence>
<name>A0AAE0KF05_9PEZI</name>
<organism evidence="2 3">
    <name type="scientific">Podospora didyma</name>
    <dbReference type="NCBI Taxonomy" id="330526"/>
    <lineage>
        <taxon>Eukaryota</taxon>
        <taxon>Fungi</taxon>
        <taxon>Dikarya</taxon>
        <taxon>Ascomycota</taxon>
        <taxon>Pezizomycotina</taxon>
        <taxon>Sordariomycetes</taxon>
        <taxon>Sordariomycetidae</taxon>
        <taxon>Sordariales</taxon>
        <taxon>Podosporaceae</taxon>
        <taxon>Podospora</taxon>
    </lineage>
</organism>
<evidence type="ECO:0000313" key="3">
    <source>
        <dbReference type="Proteomes" id="UP001285441"/>
    </source>
</evidence>
<evidence type="ECO:0000313" key="2">
    <source>
        <dbReference type="EMBL" id="KAK3374776.1"/>
    </source>
</evidence>